<feature type="compositionally biased region" description="Polar residues" evidence="1">
    <location>
        <begin position="1"/>
        <end position="11"/>
    </location>
</feature>
<proteinExistence type="predicted"/>
<evidence type="ECO:0000256" key="1">
    <source>
        <dbReference type="SAM" id="MobiDB-lite"/>
    </source>
</evidence>
<organism evidence="2 3">
    <name type="scientific">Salinomyces thailandicus</name>
    <dbReference type="NCBI Taxonomy" id="706561"/>
    <lineage>
        <taxon>Eukaryota</taxon>
        <taxon>Fungi</taxon>
        <taxon>Dikarya</taxon>
        <taxon>Ascomycota</taxon>
        <taxon>Pezizomycotina</taxon>
        <taxon>Dothideomycetes</taxon>
        <taxon>Dothideomycetidae</taxon>
        <taxon>Mycosphaerellales</taxon>
        <taxon>Teratosphaeriaceae</taxon>
        <taxon>Salinomyces</taxon>
    </lineage>
</organism>
<dbReference type="AlphaFoldDB" id="A0A4V6WJX5"/>
<sequence length="273" mass="29139">MSSPSDQQFKPGSSAFAAGADDNGSGSRGSSRQRGREDEDASSTKAEAQAVEDDLTLQPRPSNPMTSPTSHEVSRSTPSPASPHQGPAYPETTSEALLPPADFKPFFTLIEDPETGEHHHPTVHYIFADDEPEFLTDATLTAIEQAGEEDSEEKEKEKKKEERFVLVDIAADGKTVVSATSLCARWQALKAGVGQAPSLGQSEEGGGNPMLKISGQELPVVSRQGGKMVKMSMEELVRSFGDRLATLDEVVGKELEEGAAAVTQDPSVQESRA</sequence>
<reference evidence="2 3" key="1">
    <citation type="submission" date="2017-03" db="EMBL/GenBank/DDBJ databases">
        <title>Genomes of endolithic fungi from Antarctica.</title>
        <authorList>
            <person name="Coleine C."/>
            <person name="Masonjones S."/>
            <person name="Stajich J.E."/>
        </authorList>
    </citation>
    <scope>NUCLEOTIDE SEQUENCE [LARGE SCALE GENOMIC DNA]</scope>
    <source>
        <strain evidence="2 3">CCFEE 6315</strain>
    </source>
</reference>
<feature type="compositionally biased region" description="Low complexity" evidence="1">
    <location>
        <begin position="12"/>
        <end position="32"/>
    </location>
</feature>
<gene>
    <name evidence="2" type="ORF">B0A50_01677</name>
</gene>
<evidence type="ECO:0000313" key="2">
    <source>
        <dbReference type="EMBL" id="TKA32569.1"/>
    </source>
</evidence>
<keyword evidence="3" id="KW-1185">Reference proteome</keyword>
<dbReference type="OrthoDB" id="1681166at2759"/>
<dbReference type="Proteomes" id="UP000308549">
    <property type="component" value="Unassembled WGS sequence"/>
</dbReference>
<protein>
    <submittedName>
        <fullName evidence="2">Uncharacterized protein</fullName>
    </submittedName>
</protein>
<name>A0A4V6WJX5_9PEZI</name>
<evidence type="ECO:0000313" key="3">
    <source>
        <dbReference type="Proteomes" id="UP000308549"/>
    </source>
</evidence>
<dbReference type="EMBL" id="NAJL01000005">
    <property type="protein sequence ID" value="TKA32569.1"/>
    <property type="molecule type" value="Genomic_DNA"/>
</dbReference>
<comment type="caution">
    <text evidence="2">The sequence shown here is derived from an EMBL/GenBank/DDBJ whole genome shotgun (WGS) entry which is preliminary data.</text>
</comment>
<feature type="region of interest" description="Disordered" evidence="1">
    <location>
        <begin position="1"/>
        <end position="100"/>
    </location>
</feature>
<accession>A0A4V6WJX5</accession>
<feature type="compositionally biased region" description="Polar residues" evidence="1">
    <location>
        <begin position="59"/>
        <end position="79"/>
    </location>
</feature>